<dbReference type="SUPFAM" id="SSF53098">
    <property type="entry name" value="Ribonuclease H-like"/>
    <property type="match status" value="1"/>
</dbReference>
<feature type="domain" description="Exuperantia RNAse H-like" evidence="1">
    <location>
        <begin position="201"/>
        <end position="349"/>
    </location>
</feature>
<sequence length="453" mass="50434">MRVVYSSRDFPDLNWETTSSSAANESQSCCWTSSSSLSSYAGDVCPKCENVVFMPKARKIIPNPRKMENTPRISDLDRNAPEFFPGKSKHFTRNLLAERAHSIIESRSDAVIGDARTTGLSWSEKKLSSIVKVGAEGDVESSALRDVLAKQHSADCDIKYVKIPISEKSSVTASDPGLWLPLMHKSVVEGGEKARVPDGQYIFVFWDIETTGLTLLDEIYQLGAYCPGMDNKFTGYLMPTRPVDDSAAEALDFWVFRSPIDGKCTLYRRTTGENLHASHRKDVLKNFILWLRRAAKSAGFLDPRGSIILVSHGDRIIDLPLLLKLLSKYPDLEDEFGRLICGFVDTQPIFNEYFKSLGRNCPKSLDIIGQVTMGKATTDVNGPANVAELLYRIVQFVKDADIVRYNDRDFACHRVECHSEGGTAFLNGRRFSLVVLGQVSAAQLNAEPKWASD</sequence>
<dbReference type="AlphaFoldDB" id="A0A7R9GEN3"/>
<gene>
    <name evidence="2" type="ORF">NMOB1V02_LOCUS7326</name>
</gene>
<reference evidence="2" key="1">
    <citation type="submission" date="2020-11" db="EMBL/GenBank/DDBJ databases">
        <authorList>
            <person name="Tran Van P."/>
        </authorList>
    </citation>
    <scope>NUCLEOTIDE SEQUENCE</scope>
</reference>
<dbReference type="InterPro" id="IPR054362">
    <property type="entry name" value="Exu_RNase_H-like"/>
</dbReference>
<dbReference type="InterPro" id="IPR036397">
    <property type="entry name" value="RNaseH_sf"/>
</dbReference>
<dbReference type="OrthoDB" id="8251179at2759"/>
<accession>A0A7R9GEN3</accession>
<proteinExistence type="predicted"/>
<evidence type="ECO:0000313" key="3">
    <source>
        <dbReference type="Proteomes" id="UP000678499"/>
    </source>
</evidence>
<keyword evidence="3" id="KW-1185">Reference proteome</keyword>
<dbReference type="EMBL" id="OA883769">
    <property type="protein sequence ID" value="CAD7279658.1"/>
    <property type="molecule type" value="Genomic_DNA"/>
</dbReference>
<dbReference type="Proteomes" id="UP000678499">
    <property type="component" value="Unassembled WGS sequence"/>
</dbReference>
<organism evidence="2">
    <name type="scientific">Notodromas monacha</name>
    <dbReference type="NCBI Taxonomy" id="399045"/>
    <lineage>
        <taxon>Eukaryota</taxon>
        <taxon>Metazoa</taxon>
        <taxon>Ecdysozoa</taxon>
        <taxon>Arthropoda</taxon>
        <taxon>Crustacea</taxon>
        <taxon>Oligostraca</taxon>
        <taxon>Ostracoda</taxon>
        <taxon>Podocopa</taxon>
        <taxon>Podocopida</taxon>
        <taxon>Cypridocopina</taxon>
        <taxon>Cypridoidea</taxon>
        <taxon>Cyprididae</taxon>
        <taxon>Notodromas</taxon>
    </lineage>
</organism>
<evidence type="ECO:0000313" key="2">
    <source>
        <dbReference type="EMBL" id="CAD7279658.1"/>
    </source>
</evidence>
<dbReference type="Gene3D" id="3.30.420.10">
    <property type="entry name" value="Ribonuclease H-like superfamily/Ribonuclease H"/>
    <property type="match status" value="1"/>
</dbReference>
<evidence type="ECO:0000259" key="1">
    <source>
        <dbReference type="Pfam" id="PF22123"/>
    </source>
</evidence>
<dbReference type="InterPro" id="IPR012337">
    <property type="entry name" value="RNaseH-like_sf"/>
</dbReference>
<protein>
    <recommendedName>
        <fullName evidence="1">Exuperantia RNAse H-like domain-containing protein</fullName>
    </recommendedName>
</protein>
<dbReference type="GO" id="GO:0003676">
    <property type="term" value="F:nucleic acid binding"/>
    <property type="evidence" value="ECO:0007669"/>
    <property type="project" value="InterPro"/>
</dbReference>
<name>A0A7R9GEN3_9CRUS</name>
<dbReference type="Pfam" id="PF22123">
    <property type="entry name" value="Exu_RNase_H_like"/>
    <property type="match status" value="1"/>
</dbReference>
<dbReference type="EMBL" id="CAJPEX010001732">
    <property type="protein sequence ID" value="CAG0919810.1"/>
    <property type="molecule type" value="Genomic_DNA"/>
</dbReference>